<evidence type="ECO:0000313" key="9">
    <source>
        <dbReference type="EMBL" id="CAF1190300.1"/>
    </source>
</evidence>
<evidence type="ECO:0000313" key="8">
    <source>
        <dbReference type="EMBL" id="CAF0987475.1"/>
    </source>
</evidence>
<proteinExistence type="inferred from homology"/>
<evidence type="ECO:0000259" key="7">
    <source>
        <dbReference type="PROSITE" id="PS50067"/>
    </source>
</evidence>
<reference evidence="9" key="1">
    <citation type="submission" date="2021-02" db="EMBL/GenBank/DDBJ databases">
        <authorList>
            <person name="Nowell W R."/>
        </authorList>
    </citation>
    <scope>NUCLEOTIDE SEQUENCE</scope>
</reference>
<accession>A0A814VM90</accession>
<dbReference type="SUPFAM" id="SSF52540">
    <property type="entry name" value="P-loop containing nucleoside triphosphate hydrolases"/>
    <property type="match status" value="1"/>
</dbReference>
<organism evidence="9 11">
    <name type="scientific">Adineta steineri</name>
    <dbReference type="NCBI Taxonomy" id="433720"/>
    <lineage>
        <taxon>Eukaryota</taxon>
        <taxon>Metazoa</taxon>
        <taxon>Spiralia</taxon>
        <taxon>Gnathifera</taxon>
        <taxon>Rotifera</taxon>
        <taxon>Eurotatoria</taxon>
        <taxon>Bdelloidea</taxon>
        <taxon>Adinetida</taxon>
        <taxon>Adinetidae</taxon>
        <taxon>Adineta</taxon>
    </lineage>
</organism>
<dbReference type="GO" id="GO:0051231">
    <property type="term" value="P:spindle elongation"/>
    <property type="evidence" value="ECO:0007669"/>
    <property type="project" value="TreeGrafter"/>
</dbReference>
<sequence length="628" mass="70569">MARRLNQLRKSTLSTHDQLTCSSSILSSSSPRTPGKKVVKGDPIITGIRLRPFLERESLIDDISAVQIFENNVICTQNGRPQIFKFTNCFDASANNKDVYDGMIRSAVLASLQGYNTTVLAYGQTASGKSHSIFGSSSEEGILSLSIDNLITMNANHHLKFELSFLEIYNEKVTDLLAAPTTSNEHVTNKSTSFSKTARTHILNKFVSNSIRTLEIREHPVLGPYVPDLKYIQVKTKEDFQNVLNLGNQQRSVASTNANQRSSRSHAIFTIKISRIDIPQSITKRLSFGVNSNTNLTNTHKTSILSNLNNNKKNAKQQAQDELEAQCVRLNFVDLAGSEKSQQFIRSKGKNDRFAESIHINQSLSTLRNVIDALSRQQHHIPYRDSSLTYLLKNSLGGDAKTYMLATISPSSTVIDETINTLRYAGLAATITNVPQIKTPHLRHEIDELREENARLKQELFLVKSKSMPSIHSTMSTNSKTSLTSIDECIQTSFYNGPPVSSEEQIDNDEKLDIVDEEILAQIENQCHRPKRQRLSEQPLHEIAKVRKIDDTMLHRRLGTILSYVTSDYSITNDNGILVFSNELNINVRMSSSSWINAVEKFDQNFDINSMTQKEIVIALNMFVDNQE</sequence>
<dbReference type="InterPro" id="IPR036961">
    <property type="entry name" value="Kinesin_motor_dom_sf"/>
</dbReference>
<dbReference type="InterPro" id="IPR001752">
    <property type="entry name" value="Kinesin_motor_dom"/>
</dbReference>
<feature type="domain" description="Kinesin motor" evidence="7">
    <location>
        <begin position="43"/>
        <end position="431"/>
    </location>
</feature>
<dbReference type="InterPro" id="IPR027417">
    <property type="entry name" value="P-loop_NTPase"/>
</dbReference>
<protein>
    <recommendedName>
        <fullName evidence="7">Kinesin motor domain-containing protein</fullName>
    </recommendedName>
</protein>
<evidence type="ECO:0000256" key="3">
    <source>
        <dbReference type="ARBA" id="ARBA00022840"/>
    </source>
</evidence>
<dbReference type="GO" id="GO:0005524">
    <property type="term" value="F:ATP binding"/>
    <property type="evidence" value="ECO:0007669"/>
    <property type="project" value="UniProtKB-UniRule"/>
</dbReference>
<keyword evidence="2 5" id="KW-0547">Nucleotide-binding</keyword>
<evidence type="ECO:0000313" key="11">
    <source>
        <dbReference type="Proteomes" id="UP000663877"/>
    </source>
</evidence>
<dbReference type="GO" id="GO:0007052">
    <property type="term" value="P:mitotic spindle organization"/>
    <property type="evidence" value="ECO:0007669"/>
    <property type="project" value="TreeGrafter"/>
</dbReference>
<evidence type="ECO:0000256" key="6">
    <source>
        <dbReference type="SAM" id="Coils"/>
    </source>
</evidence>
<feature type="coiled-coil region" evidence="6">
    <location>
        <begin position="439"/>
        <end position="466"/>
    </location>
</feature>
<comment type="caution">
    <text evidence="9">The sequence shown here is derived from an EMBL/GenBank/DDBJ whole genome shotgun (WGS) entry which is preliminary data.</text>
</comment>
<dbReference type="InterPro" id="IPR027640">
    <property type="entry name" value="Kinesin-like_fam"/>
</dbReference>
<dbReference type="SMART" id="SM00129">
    <property type="entry name" value="KISc"/>
    <property type="match status" value="1"/>
</dbReference>
<dbReference type="OrthoDB" id="3176171at2759"/>
<dbReference type="EMBL" id="CAJNOM010000074">
    <property type="protein sequence ID" value="CAF0987475.1"/>
    <property type="molecule type" value="Genomic_DNA"/>
</dbReference>
<keyword evidence="3 5" id="KW-0067">ATP-binding</keyword>
<dbReference type="Gene3D" id="3.40.850.10">
    <property type="entry name" value="Kinesin motor domain"/>
    <property type="match status" value="1"/>
</dbReference>
<keyword evidence="6" id="KW-0175">Coiled coil</keyword>
<evidence type="ECO:0000256" key="2">
    <source>
        <dbReference type="ARBA" id="ARBA00022741"/>
    </source>
</evidence>
<gene>
    <name evidence="9" type="ORF">BJG266_LOCUS26295</name>
    <name evidence="8" type="ORF">QVE165_LOCUS14205</name>
</gene>
<keyword evidence="5" id="KW-0505">Motor protein</keyword>
<name>A0A814VM90_9BILA</name>
<evidence type="ECO:0000256" key="1">
    <source>
        <dbReference type="ARBA" id="ARBA00004245"/>
    </source>
</evidence>
<evidence type="ECO:0000256" key="5">
    <source>
        <dbReference type="PROSITE-ProRule" id="PRU00283"/>
    </source>
</evidence>
<keyword evidence="4" id="KW-0963">Cytoplasm</keyword>
<dbReference type="GO" id="GO:0003777">
    <property type="term" value="F:microtubule motor activity"/>
    <property type="evidence" value="ECO:0007669"/>
    <property type="project" value="InterPro"/>
</dbReference>
<dbReference type="PROSITE" id="PS50067">
    <property type="entry name" value="KINESIN_MOTOR_2"/>
    <property type="match status" value="1"/>
</dbReference>
<keyword evidence="10" id="KW-1185">Reference proteome</keyword>
<evidence type="ECO:0000313" key="10">
    <source>
        <dbReference type="Proteomes" id="UP000663832"/>
    </source>
</evidence>
<dbReference type="GO" id="GO:0007018">
    <property type="term" value="P:microtubule-based movement"/>
    <property type="evidence" value="ECO:0007669"/>
    <property type="project" value="InterPro"/>
</dbReference>
<dbReference type="Pfam" id="PF00225">
    <property type="entry name" value="Kinesin"/>
    <property type="match status" value="1"/>
</dbReference>
<feature type="binding site" evidence="5">
    <location>
        <begin position="123"/>
        <end position="130"/>
    </location>
    <ligand>
        <name>ATP</name>
        <dbReference type="ChEBI" id="CHEBI:30616"/>
    </ligand>
</feature>
<evidence type="ECO:0000256" key="4">
    <source>
        <dbReference type="ARBA" id="ARBA00023212"/>
    </source>
</evidence>
<comment type="subcellular location">
    <subcellularLocation>
        <location evidence="1">Cytoplasm</location>
        <location evidence="1">Cytoskeleton</location>
    </subcellularLocation>
</comment>
<dbReference type="GO" id="GO:0008017">
    <property type="term" value="F:microtubule binding"/>
    <property type="evidence" value="ECO:0007669"/>
    <property type="project" value="InterPro"/>
</dbReference>
<keyword evidence="4" id="KW-0206">Cytoskeleton</keyword>
<dbReference type="EMBL" id="CAJNOI010000217">
    <property type="protein sequence ID" value="CAF1190300.1"/>
    <property type="molecule type" value="Genomic_DNA"/>
</dbReference>
<dbReference type="Proteomes" id="UP000663877">
    <property type="component" value="Unassembled WGS sequence"/>
</dbReference>
<dbReference type="PRINTS" id="PR00380">
    <property type="entry name" value="KINESINHEAVY"/>
</dbReference>
<comment type="similarity">
    <text evidence="5">Belongs to the TRAFAC class myosin-kinesin ATPase superfamily. Kinesin family.</text>
</comment>
<dbReference type="AlphaFoldDB" id="A0A814VM90"/>
<dbReference type="Proteomes" id="UP000663832">
    <property type="component" value="Unassembled WGS sequence"/>
</dbReference>
<dbReference type="GO" id="GO:0005875">
    <property type="term" value="C:microtubule associated complex"/>
    <property type="evidence" value="ECO:0007669"/>
    <property type="project" value="TreeGrafter"/>
</dbReference>
<dbReference type="PANTHER" id="PTHR47969:SF29">
    <property type="entry name" value="KINESIN-LIKE PROTEIN"/>
    <property type="match status" value="1"/>
</dbReference>
<dbReference type="PANTHER" id="PTHR47969">
    <property type="entry name" value="CHROMOSOME-ASSOCIATED KINESIN KIF4A-RELATED"/>
    <property type="match status" value="1"/>
</dbReference>